<evidence type="ECO:0000313" key="2">
    <source>
        <dbReference type="Proteomes" id="UP000009009"/>
    </source>
</evidence>
<dbReference type="InterPro" id="IPR036188">
    <property type="entry name" value="FAD/NAD-bd_sf"/>
</dbReference>
<comment type="caution">
    <text evidence="1">The sequence shown here is derived from an EMBL/GenBank/DDBJ whole genome shotgun (WGS) entry which is preliminary data.</text>
</comment>
<proteinExistence type="predicted"/>
<accession>H0GQD9</accession>
<gene>
    <name evidence="1" type="ORF">VIN7_5231</name>
</gene>
<reference evidence="1 2" key="1">
    <citation type="journal article" date="2012" name="FEMS Yeast Res.">
        <title>The genome sequence of the wine yeast VIN7 reveals an allotriploid hybrid genome with Saccharomyces cerevisiae and Saccharomyces kudriavzevii origins.</title>
        <authorList>
            <person name="Borneman A.R."/>
            <person name="Desany B.A."/>
            <person name="Riches D."/>
            <person name="Affourtit J.P."/>
            <person name="Forgan A.H."/>
            <person name="Pretorius I.S."/>
            <person name="Egholm M."/>
            <person name="Chambers P.J."/>
        </authorList>
    </citation>
    <scope>NUCLEOTIDE SEQUENCE [LARGE SCALE GENOMIC DNA]</scope>
    <source>
        <strain evidence="1 2">VIN7</strain>
    </source>
</reference>
<dbReference type="Gene3D" id="3.50.50.60">
    <property type="entry name" value="FAD/NAD(P)-binding domain"/>
    <property type="match status" value="1"/>
</dbReference>
<dbReference type="AlphaFoldDB" id="H0GQD9"/>
<sequence length="121" mass="13470">MTKPENFHIKSVAIIGSGAAGLTTLFELLNTKKDGSTSLRYNDDGELENSKVENSDPAFPKVVAFEQGSRIGGIWAPSFDTPDVIPQEAFDSEKYDDPLPYNLRQHYHQKSKKVISRRSAL</sequence>
<dbReference type="EMBL" id="AGVY01000055">
    <property type="protein sequence ID" value="EHN03962.1"/>
    <property type="molecule type" value="Genomic_DNA"/>
</dbReference>
<dbReference type="HOGENOM" id="CLU_2039399_0_0_1"/>
<dbReference type="OrthoDB" id="66881at2759"/>
<dbReference type="Proteomes" id="UP000009009">
    <property type="component" value="Unassembled WGS sequence"/>
</dbReference>
<protein>
    <submittedName>
        <fullName evidence="1">Uncharacterized protein</fullName>
    </submittedName>
</protein>
<organism evidence="1 2">
    <name type="scientific">Saccharomyces cerevisiae x Saccharomyces kudriavzevii (strain VIN7)</name>
    <name type="common">Yeast</name>
    <dbReference type="NCBI Taxonomy" id="1095631"/>
    <lineage>
        <taxon>Eukaryota</taxon>
        <taxon>Fungi</taxon>
        <taxon>Dikarya</taxon>
        <taxon>Ascomycota</taxon>
        <taxon>Saccharomycotina</taxon>
        <taxon>Saccharomycetes</taxon>
        <taxon>Saccharomycetales</taxon>
        <taxon>Saccharomycetaceae</taxon>
        <taxon>Saccharomyces</taxon>
    </lineage>
</organism>
<dbReference type="SUPFAM" id="SSF51905">
    <property type="entry name" value="FAD/NAD(P)-binding domain"/>
    <property type="match status" value="1"/>
</dbReference>
<name>H0GQD9_SACCK</name>
<keyword evidence="2" id="KW-1185">Reference proteome</keyword>
<evidence type="ECO:0000313" key="1">
    <source>
        <dbReference type="EMBL" id="EHN03962.1"/>
    </source>
</evidence>